<dbReference type="EMBL" id="AVFL01000005">
    <property type="protein sequence ID" value="EWY41193.1"/>
    <property type="molecule type" value="Genomic_DNA"/>
</dbReference>
<dbReference type="SMART" id="SM00028">
    <property type="entry name" value="TPR"/>
    <property type="match status" value="6"/>
</dbReference>
<organism evidence="4 5">
    <name type="scientific">Skermanella stibiiresistens SB22</name>
    <dbReference type="NCBI Taxonomy" id="1385369"/>
    <lineage>
        <taxon>Bacteria</taxon>
        <taxon>Pseudomonadati</taxon>
        <taxon>Pseudomonadota</taxon>
        <taxon>Alphaproteobacteria</taxon>
        <taxon>Rhodospirillales</taxon>
        <taxon>Azospirillaceae</taxon>
        <taxon>Skermanella</taxon>
    </lineage>
</organism>
<evidence type="ECO:0000313" key="4">
    <source>
        <dbReference type="EMBL" id="EWY41193.1"/>
    </source>
</evidence>
<comment type="caution">
    <text evidence="4">The sequence shown here is derived from an EMBL/GenBank/DDBJ whole genome shotgun (WGS) entry which is preliminary data.</text>
</comment>
<evidence type="ECO:0000256" key="1">
    <source>
        <dbReference type="ARBA" id="ARBA00022737"/>
    </source>
</evidence>
<dbReference type="Gene3D" id="1.25.40.10">
    <property type="entry name" value="Tetratricopeptide repeat domain"/>
    <property type="match status" value="2"/>
</dbReference>
<protein>
    <recommendedName>
        <fullName evidence="6">Tetratricopeptide repeat protein</fullName>
    </recommendedName>
</protein>
<dbReference type="SUPFAM" id="SSF48452">
    <property type="entry name" value="TPR-like"/>
    <property type="match status" value="2"/>
</dbReference>
<sequence length="582" mass="63522">MDFLFDALKRGLLAGTILAAAAVAPEAATPGPLAPDPLADEAIIEAATVTGSYLAGRHAQQVDDWPAAADFMGRALASDPDNLALLRRTYLLQLGDARYDDAAALARRLVAVEPGNHLAETLLLADDIIAGRLDEARARYAGGADEGLSRYVEPIVLAWIAVARDDIADAWTALEPLANAQGFAVLHHFHAGLIADHAGDAVTAEEWYRKAVTAGAPLRIVQAVGGFFERTGKADEARALYQRFRDDNPGTLLLQPELDRLARGEKPIAIVEAPRQGIAEALFDIASALQQEGAGELALMYGRVAVHLRDDHGLAHMMLGDILAQRSRFQPALDEYAAAGRDGALAWTARLRSAGMLEKLGRADEAVTLLDAMAAEQPDRIDALVELGDVHRGAERHGQAIAAYDAALARIGPPQPRHWLIHYTRALSLDHLKRWDEAERDLQRALELAPEQPLVLNYLGYSWIDRGINLERGKAMIQRAVELRPTDGYIIDSLGWALYRMEDYPGAVTHLERAVELKPLDPTINDHLGDAYWRVGREVEARFQWRRALLHAEADDLAATIRAKLETGLPRHQTAAGLPTVK</sequence>
<keyword evidence="2 3" id="KW-0802">TPR repeat</keyword>
<evidence type="ECO:0000256" key="3">
    <source>
        <dbReference type="PROSITE-ProRule" id="PRU00339"/>
    </source>
</evidence>
<dbReference type="PROSITE" id="PS50005">
    <property type="entry name" value="TPR"/>
    <property type="match status" value="1"/>
</dbReference>
<name>W9HBF9_9PROT</name>
<dbReference type="OrthoDB" id="9766710at2"/>
<reference evidence="4 5" key="1">
    <citation type="submission" date="2013-08" db="EMBL/GenBank/DDBJ databases">
        <title>The genome sequence of Skermanella stibiiresistens.</title>
        <authorList>
            <person name="Zhu W."/>
            <person name="Wang G."/>
        </authorList>
    </citation>
    <scope>NUCLEOTIDE SEQUENCE [LARGE SCALE GENOMIC DNA]</scope>
    <source>
        <strain evidence="4 5">SB22</strain>
    </source>
</reference>
<evidence type="ECO:0000313" key="5">
    <source>
        <dbReference type="Proteomes" id="UP000019486"/>
    </source>
</evidence>
<dbReference type="InterPro" id="IPR019734">
    <property type="entry name" value="TPR_rpt"/>
</dbReference>
<dbReference type="PATRIC" id="fig|1385369.3.peg.1955"/>
<proteinExistence type="predicted"/>
<dbReference type="PANTHER" id="PTHR45586:SF1">
    <property type="entry name" value="LIPOPOLYSACCHARIDE ASSEMBLY PROTEIN B"/>
    <property type="match status" value="1"/>
</dbReference>
<dbReference type="STRING" id="1385369.N825_31570"/>
<dbReference type="AlphaFoldDB" id="W9HBF9"/>
<dbReference type="InterPro" id="IPR011990">
    <property type="entry name" value="TPR-like_helical_dom_sf"/>
</dbReference>
<dbReference type="Pfam" id="PF13414">
    <property type="entry name" value="TPR_11"/>
    <property type="match status" value="1"/>
</dbReference>
<evidence type="ECO:0008006" key="6">
    <source>
        <dbReference type="Google" id="ProtNLM"/>
    </source>
</evidence>
<dbReference type="InterPro" id="IPR051012">
    <property type="entry name" value="CellSynth/LPSAsmb/PSIAsmb"/>
</dbReference>
<dbReference type="RefSeq" id="WP_037450103.1">
    <property type="nucleotide sequence ID" value="NZ_AVFL01000005.1"/>
</dbReference>
<feature type="repeat" description="TPR" evidence="3">
    <location>
        <begin position="488"/>
        <end position="521"/>
    </location>
</feature>
<keyword evidence="5" id="KW-1185">Reference proteome</keyword>
<dbReference type="Proteomes" id="UP000019486">
    <property type="component" value="Unassembled WGS sequence"/>
</dbReference>
<dbReference type="Pfam" id="PF13432">
    <property type="entry name" value="TPR_16"/>
    <property type="match status" value="3"/>
</dbReference>
<accession>W9HBF9</accession>
<evidence type="ECO:0000256" key="2">
    <source>
        <dbReference type="ARBA" id="ARBA00022803"/>
    </source>
</evidence>
<gene>
    <name evidence="4" type="ORF">N825_31570</name>
</gene>
<dbReference type="PANTHER" id="PTHR45586">
    <property type="entry name" value="TPR REPEAT-CONTAINING PROTEIN PA4667"/>
    <property type="match status" value="1"/>
</dbReference>
<keyword evidence="1" id="KW-0677">Repeat</keyword>